<organism evidence="1 2">
    <name type="scientific">Penicillium subrubescens</name>
    <dbReference type="NCBI Taxonomy" id="1316194"/>
    <lineage>
        <taxon>Eukaryota</taxon>
        <taxon>Fungi</taxon>
        <taxon>Dikarya</taxon>
        <taxon>Ascomycota</taxon>
        <taxon>Pezizomycotina</taxon>
        <taxon>Eurotiomycetes</taxon>
        <taxon>Eurotiomycetidae</taxon>
        <taxon>Eurotiales</taxon>
        <taxon>Aspergillaceae</taxon>
        <taxon>Penicillium</taxon>
    </lineage>
</organism>
<gene>
    <name evidence="1" type="ORF">PENSUB_9632</name>
</gene>
<dbReference type="OrthoDB" id="6499973at2759"/>
<keyword evidence="2" id="KW-1185">Reference proteome</keyword>
<dbReference type="AlphaFoldDB" id="A0A1Q5TCV6"/>
<protein>
    <submittedName>
        <fullName evidence="1">Uncharacterized protein</fullName>
    </submittedName>
</protein>
<reference evidence="1 2" key="1">
    <citation type="submission" date="2016-10" db="EMBL/GenBank/DDBJ databases">
        <title>Genome sequence of the ascomycete fungus Penicillium subrubescens.</title>
        <authorList>
            <person name="De Vries R.P."/>
            <person name="Peng M."/>
            <person name="Dilokpimol A."/>
            <person name="Hilden K."/>
            <person name="Makela M.R."/>
            <person name="Grigoriev I."/>
            <person name="Riley R."/>
            <person name="Granchi Z."/>
        </authorList>
    </citation>
    <scope>NUCLEOTIDE SEQUENCE [LARGE SCALE GENOMIC DNA]</scope>
    <source>
        <strain evidence="1 2">CBS 132785</strain>
    </source>
</reference>
<evidence type="ECO:0000313" key="2">
    <source>
        <dbReference type="Proteomes" id="UP000186955"/>
    </source>
</evidence>
<name>A0A1Q5TCV6_9EURO</name>
<dbReference type="Proteomes" id="UP000186955">
    <property type="component" value="Unassembled WGS sequence"/>
</dbReference>
<sequence length="252" mass="29679">MNDSEFFHHPSWHEPWNHPDFTIPHDERLARWKSQGWFKDRRRASVEFMGRLKWPWGFIIYRTVYTPESDRLWSACLDKIEGSVRRDIDESGEKYADQYPERILKETFKNVILEDRECWDFASVEQIRADFIAYLQSMGSSIGDDVPRSTVCLVINDACLQSIRNTFDEPENNRGSWAPTGFVGAIDPDYTEGQSYDNMEYRGFMRVQITSLYELVAGQLGYFSMHEVCPIMYHDMYPRVVDPRKVPLYKGL</sequence>
<proteinExistence type="predicted"/>
<comment type="caution">
    <text evidence="1">The sequence shown here is derived from an EMBL/GenBank/DDBJ whole genome shotgun (WGS) entry which is preliminary data.</text>
</comment>
<evidence type="ECO:0000313" key="1">
    <source>
        <dbReference type="EMBL" id="OKO98052.1"/>
    </source>
</evidence>
<dbReference type="STRING" id="1316194.A0A1Q5TCV6"/>
<accession>A0A1Q5TCV6</accession>
<dbReference type="EMBL" id="MNBE01000682">
    <property type="protein sequence ID" value="OKO98052.1"/>
    <property type="molecule type" value="Genomic_DNA"/>
</dbReference>